<reference evidence="8" key="1">
    <citation type="submission" date="2016-03" db="EMBL/GenBank/DDBJ databases">
        <title>Mechanisms controlling the formation of the plant cell surface in tip-growing cells are functionally conserved among land plants.</title>
        <authorList>
            <person name="Honkanen S."/>
            <person name="Jones V.A."/>
            <person name="Morieri G."/>
            <person name="Champion C."/>
            <person name="Hetherington A.J."/>
            <person name="Kelly S."/>
            <person name="Saint-Marcoux D."/>
            <person name="Proust H."/>
            <person name="Prescott H."/>
            <person name="Dolan L."/>
        </authorList>
    </citation>
    <scope>NUCLEOTIDE SEQUENCE [LARGE SCALE GENOMIC DNA]</scope>
    <source>
        <tissue evidence="8">Whole gametophyte</tissue>
    </source>
</reference>
<dbReference type="Proteomes" id="UP000077202">
    <property type="component" value="Unassembled WGS sequence"/>
</dbReference>
<dbReference type="PANTHER" id="PTHR45708:SF49">
    <property type="entry name" value="ENDOCHITINASE"/>
    <property type="match status" value="1"/>
</dbReference>
<dbReference type="EC" id="3.2.1.14" evidence="1"/>
<dbReference type="InterPro" id="IPR017853">
    <property type="entry name" value="GH"/>
</dbReference>
<protein>
    <recommendedName>
        <fullName evidence="1">chitinase</fullName>
        <ecNumber evidence="1">3.2.1.14</ecNumber>
    </recommendedName>
</protein>
<dbReference type="GO" id="GO:0005975">
    <property type="term" value="P:carbohydrate metabolic process"/>
    <property type="evidence" value="ECO:0007669"/>
    <property type="project" value="InterPro"/>
</dbReference>
<gene>
    <name evidence="8" type="ORF">AXG93_4009s1010</name>
</gene>
<evidence type="ECO:0000313" key="9">
    <source>
        <dbReference type="Proteomes" id="UP000077202"/>
    </source>
</evidence>
<dbReference type="PANTHER" id="PTHR45708">
    <property type="entry name" value="ENDOCHITINASE"/>
    <property type="match status" value="1"/>
</dbReference>
<dbReference type="Pfam" id="PF00704">
    <property type="entry name" value="Glyco_hydro_18"/>
    <property type="match status" value="1"/>
</dbReference>
<feature type="domain" description="GH18" evidence="7">
    <location>
        <begin position="38"/>
        <end position="321"/>
    </location>
</feature>
<evidence type="ECO:0000259" key="7">
    <source>
        <dbReference type="PROSITE" id="PS51910"/>
    </source>
</evidence>
<dbReference type="EMBL" id="LVLJ01001965">
    <property type="protein sequence ID" value="OAE27171.1"/>
    <property type="molecule type" value="Genomic_DNA"/>
</dbReference>
<evidence type="ECO:0000256" key="3">
    <source>
        <dbReference type="ARBA" id="ARBA00023295"/>
    </source>
</evidence>
<dbReference type="InterPro" id="IPR001223">
    <property type="entry name" value="Glyco_hydro18_cat"/>
</dbReference>
<organism evidence="8 9">
    <name type="scientific">Marchantia polymorpha subsp. ruderalis</name>
    <dbReference type="NCBI Taxonomy" id="1480154"/>
    <lineage>
        <taxon>Eukaryota</taxon>
        <taxon>Viridiplantae</taxon>
        <taxon>Streptophyta</taxon>
        <taxon>Embryophyta</taxon>
        <taxon>Marchantiophyta</taxon>
        <taxon>Marchantiopsida</taxon>
        <taxon>Marchantiidae</taxon>
        <taxon>Marchantiales</taxon>
        <taxon>Marchantiaceae</taxon>
        <taxon>Marchantia</taxon>
    </lineage>
</organism>
<dbReference type="SUPFAM" id="SSF51445">
    <property type="entry name" value="(Trans)glycosidases"/>
    <property type="match status" value="1"/>
</dbReference>
<evidence type="ECO:0000313" key="8">
    <source>
        <dbReference type="EMBL" id="OAE27171.1"/>
    </source>
</evidence>
<accession>A0A176W3J8</accession>
<dbReference type="AlphaFoldDB" id="A0A176W3J8"/>
<proteinExistence type="inferred from homology"/>
<dbReference type="PROSITE" id="PS51910">
    <property type="entry name" value="GH18_2"/>
    <property type="match status" value="1"/>
</dbReference>
<feature type="region of interest" description="Disordered" evidence="6">
    <location>
        <begin position="1"/>
        <end position="28"/>
    </location>
</feature>
<comment type="caution">
    <text evidence="8">The sequence shown here is derived from an EMBL/GenBank/DDBJ whole genome shotgun (WGS) entry which is preliminary data.</text>
</comment>
<keyword evidence="3 4" id="KW-0326">Glycosidase</keyword>
<dbReference type="GO" id="GO:0005576">
    <property type="term" value="C:extracellular region"/>
    <property type="evidence" value="ECO:0007669"/>
    <property type="project" value="TreeGrafter"/>
</dbReference>
<dbReference type="InterPro" id="IPR001579">
    <property type="entry name" value="Glyco_hydro_18_chit_AS"/>
</dbReference>
<dbReference type="PROSITE" id="PS01095">
    <property type="entry name" value="GH18_1"/>
    <property type="match status" value="1"/>
</dbReference>
<evidence type="ECO:0000256" key="5">
    <source>
        <dbReference type="RuleBase" id="RU004453"/>
    </source>
</evidence>
<evidence type="ECO:0000256" key="1">
    <source>
        <dbReference type="ARBA" id="ARBA00012729"/>
    </source>
</evidence>
<dbReference type="Gene3D" id="3.20.20.80">
    <property type="entry name" value="Glycosidases"/>
    <property type="match status" value="1"/>
</dbReference>
<name>A0A176W3J8_MARPO</name>
<evidence type="ECO:0000256" key="2">
    <source>
        <dbReference type="ARBA" id="ARBA00022801"/>
    </source>
</evidence>
<comment type="similarity">
    <text evidence="5">Belongs to the glycosyl hydrolase 18 family.</text>
</comment>
<evidence type="ECO:0000256" key="4">
    <source>
        <dbReference type="RuleBase" id="RU000489"/>
    </source>
</evidence>
<dbReference type="GO" id="GO:0008843">
    <property type="term" value="F:endochitinase activity"/>
    <property type="evidence" value="ECO:0007669"/>
    <property type="project" value="UniProtKB-EC"/>
</dbReference>
<keyword evidence="9" id="KW-1185">Reference proteome</keyword>
<evidence type="ECO:0000256" key="6">
    <source>
        <dbReference type="SAM" id="MobiDB-lite"/>
    </source>
</evidence>
<dbReference type="InterPro" id="IPR050542">
    <property type="entry name" value="Glycosyl_Hydrlase18_Chitinase"/>
</dbReference>
<sequence>MAQAIKTGRDFSSPIPNSESHGAHKPKKNLDACRSWRGQIATYWGQSGNDDAGSEGSLADLCNSNNYGIVMIAFLSAFGRGQTPVLNLAGHCDPASGTCATYASDIAACQSLGIKVLLSLGGGAGGYGFDSADEARQLAQYIWDNYLGGSNDNSPLGAAQLDGIDLDIESGGPSYYPDLGGRLKEIAQNNNYKQLYMSAAPQCPYPDASLGPATGTFLDASLADFVFVQFYNNPDCDFRAGVSGMVSSWTQWTNNIPGTPQVFLGLPASAAAAGGGYIDSSTLIEGGGVLEQIKMIGNYGGVMLWAPTTDRTYASNIIASV</sequence>
<keyword evidence="2 4" id="KW-0378">Hydrolase</keyword>